<name>A0ACA9QUI1_9GLOM</name>
<dbReference type="EMBL" id="CAJVPU010052249">
    <property type="protein sequence ID" value="CAG8762848.1"/>
    <property type="molecule type" value="Genomic_DNA"/>
</dbReference>
<gene>
    <name evidence="1" type="ORF">DHETER_LOCUS15370</name>
</gene>
<evidence type="ECO:0000313" key="1">
    <source>
        <dbReference type="EMBL" id="CAG8762848.1"/>
    </source>
</evidence>
<proteinExistence type="predicted"/>
<protein>
    <submittedName>
        <fullName evidence="1">4101_t:CDS:1</fullName>
    </submittedName>
</protein>
<organism evidence="1 2">
    <name type="scientific">Dentiscutata heterogama</name>
    <dbReference type="NCBI Taxonomy" id="1316150"/>
    <lineage>
        <taxon>Eukaryota</taxon>
        <taxon>Fungi</taxon>
        <taxon>Fungi incertae sedis</taxon>
        <taxon>Mucoromycota</taxon>
        <taxon>Glomeromycotina</taxon>
        <taxon>Glomeromycetes</taxon>
        <taxon>Diversisporales</taxon>
        <taxon>Gigasporaceae</taxon>
        <taxon>Dentiscutata</taxon>
    </lineage>
</organism>
<feature type="non-terminal residue" evidence="1">
    <location>
        <position position="1"/>
    </location>
</feature>
<reference evidence="1" key="1">
    <citation type="submission" date="2021-06" db="EMBL/GenBank/DDBJ databases">
        <authorList>
            <person name="Kallberg Y."/>
            <person name="Tangrot J."/>
            <person name="Rosling A."/>
        </authorList>
    </citation>
    <scope>NUCLEOTIDE SEQUENCE</scope>
    <source>
        <strain evidence="1">IL203A</strain>
    </source>
</reference>
<keyword evidence="2" id="KW-1185">Reference proteome</keyword>
<accession>A0ACA9QUI1</accession>
<evidence type="ECO:0000313" key="2">
    <source>
        <dbReference type="Proteomes" id="UP000789702"/>
    </source>
</evidence>
<sequence>HSYVLCQYCTNTRGPTHDPVLTEEPTTIVAGASTEKASSTDNNTLSLDKPTSINTNKHSN</sequence>
<comment type="caution">
    <text evidence="1">The sequence shown here is derived from an EMBL/GenBank/DDBJ whole genome shotgun (WGS) entry which is preliminary data.</text>
</comment>
<feature type="non-terminal residue" evidence="1">
    <location>
        <position position="60"/>
    </location>
</feature>
<dbReference type="Proteomes" id="UP000789702">
    <property type="component" value="Unassembled WGS sequence"/>
</dbReference>